<evidence type="ECO:0000256" key="2">
    <source>
        <dbReference type="ARBA" id="ARBA00022884"/>
    </source>
</evidence>
<dbReference type="GO" id="GO:0003723">
    <property type="term" value="F:RNA binding"/>
    <property type="evidence" value="ECO:0007669"/>
    <property type="project" value="UniProtKB-UniRule"/>
</dbReference>
<protein>
    <recommendedName>
        <fullName evidence="4">RRM domain-containing protein</fullName>
    </recommendedName>
</protein>
<comment type="caution">
    <text evidence="5">The sequence shown here is derived from an EMBL/GenBank/DDBJ whole genome shotgun (WGS) entry which is preliminary data.</text>
</comment>
<name>A0AAU9IUF4_9CILI</name>
<keyword evidence="6" id="KW-1185">Reference proteome</keyword>
<dbReference type="Proteomes" id="UP001162131">
    <property type="component" value="Unassembled WGS sequence"/>
</dbReference>
<evidence type="ECO:0000256" key="1">
    <source>
        <dbReference type="ARBA" id="ARBA00022737"/>
    </source>
</evidence>
<keyword evidence="2 3" id="KW-0694">RNA-binding</keyword>
<dbReference type="PROSITE" id="PS50102">
    <property type="entry name" value="RRM"/>
    <property type="match status" value="2"/>
</dbReference>
<dbReference type="PANTHER" id="PTHR23236:SF119">
    <property type="entry name" value="NUCLEAR RNA-BINDING PROTEIN SART-3"/>
    <property type="match status" value="1"/>
</dbReference>
<dbReference type="SMART" id="SM00360">
    <property type="entry name" value="RRM"/>
    <property type="match status" value="2"/>
</dbReference>
<evidence type="ECO:0000313" key="5">
    <source>
        <dbReference type="EMBL" id="CAG9317660.1"/>
    </source>
</evidence>
<feature type="domain" description="RRM" evidence="4">
    <location>
        <begin position="71"/>
        <end position="147"/>
    </location>
</feature>
<dbReference type="InterPro" id="IPR035979">
    <property type="entry name" value="RBD_domain_sf"/>
</dbReference>
<organism evidence="5 6">
    <name type="scientific">Blepharisma stoltei</name>
    <dbReference type="NCBI Taxonomy" id="1481888"/>
    <lineage>
        <taxon>Eukaryota</taxon>
        <taxon>Sar</taxon>
        <taxon>Alveolata</taxon>
        <taxon>Ciliophora</taxon>
        <taxon>Postciliodesmatophora</taxon>
        <taxon>Heterotrichea</taxon>
        <taxon>Heterotrichida</taxon>
        <taxon>Blepharismidae</taxon>
        <taxon>Blepharisma</taxon>
    </lineage>
</organism>
<feature type="domain" description="RRM" evidence="4">
    <location>
        <begin position="168"/>
        <end position="246"/>
    </location>
</feature>
<keyword evidence="1" id="KW-0677">Repeat</keyword>
<dbReference type="EMBL" id="CAJZBQ010000018">
    <property type="protein sequence ID" value="CAG9317660.1"/>
    <property type="molecule type" value="Genomic_DNA"/>
</dbReference>
<dbReference type="PANTHER" id="PTHR23236">
    <property type="entry name" value="EUKARYOTIC TRANSLATION INITIATION FACTOR 4B/4H"/>
    <property type="match status" value="1"/>
</dbReference>
<dbReference type="InterPro" id="IPR000504">
    <property type="entry name" value="RRM_dom"/>
</dbReference>
<dbReference type="AlphaFoldDB" id="A0AAU9IUF4"/>
<evidence type="ECO:0000313" key="6">
    <source>
        <dbReference type="Proteomes" id="UP001162131"/>
    </source>
</evidence>
<reference evidence="5" key="1">
    <citation type="submission" date="2021-09" db="EMBL/GenBank/DDBJ databases">
        <authorList>
            <consortium name="AG Swart"/>
            <person name="Singh M."/>
            <person name="Singh A."/>
            <person name="Seah K."/>
            <person name="Emmerich C."/>
        </authorList>
    </citation>
    <scope>NUCLEOTIDE SEQUENCE</scope>
    <source>
        <strain evidence="5">ATCC30299</strain>
    </source>
</reference>
<dbReference type="InterPro" id="IPR012677">
    <property type="entry name" value="Nucleotide-bd_a/b_plait_sf"/>
</dbReference>
<proteinExistence type="predicted"/>
<dbReference type="SUPFAM" id="SSF54928">
    <property type="entry name" value="RNA-binding domain, RBD"/>
    <property type="match status" value="2"/>
</dbReference>
<sequence>MRAVLRPKQNSLLIRILNRGLLANSKFSYFSLHRTNFLSNANFMNFSSAKNSNGSDTNQKPKTIETIKNPYEVFVGNLPWKAKEEEILEYFKQCGTPTLTKSWVRPNGKTEGFTYIQFKDDTEVKAALNLNGASFMNRPLRITEPTYNPKTMSTLDRHIEKQKKLDSNVLFVESLPKHATKKTINQFFVRMGKIKDIRLKNDKNGYFKGSAFVEFSKSEEAAAALELSRELFDGKRLKIAIDLKRKTIIDKNETEKLIK</sequence>
<accession>A0AAU9IUF4</accession>
<dbReference type="Gene3D" id="3.30.70.330">
    <property type="match status" value="2"/>
</dbReference>
<dbReference type="Pfam" id="PF00076">
    <property type="entry name" value="RRM_1"/>
    <property type="match status" value="2"/>
</dbReference>
<evidence type="ECO:0000256" key="3">
    <source>
        <dbReference type="PROSITE-ProRule" id="PRU00176"/>
    </source>
</evidence>
<evidence type="ECO:0000259" key="4">
    <source>
        <dbReference type="PROSITE" id="PS50102"/>
    </source>
</evidence>
<dbReference type="CDD" id="cd00590">
    <property type="entry name" value="RRM_SF"/>
    <property type="match status" value="1"/>
</dbReference>
<gene>
    <name evidence="5" type="ORF">BSTOLATCC_MIC18903</name>
</gene>